<dbReference type="SUPFAM" id="SSF103088">
    <property type="entry name" value="OmpA-like"/>
    <property type="match status" value="1"/>
</dbReference>
<evidence type="ECO:0000313" key="2">
    <source>
        <dbReference type="EMBL" id="KKN78510.1"/>
    </source>
</evidence>
<comment type="caution">
    <text evidence="2">The sequence shown here is derived from an EMBL/GenBank/DDBJ whole genome shotgun (WGS) entry which is preliminary data.</text>
</comment>
<proteinExistence type="predicted"/>
<dbReference type="PANTHER" id="PTHR30441:SF8">
    <property type="entry name" value="DUF748 DOMAIN-CONTAINING PROTEIN"/>
    <property type="match status" value="1"/>
</dbReference>
<evidence type="ECO:0000256" key="1">
    <source>
        <dbReference type="SAM" id="MobiDB-lite"/>
    </source>
</evidence>
<dbReference type="Gene3D" id="3.30.1330.60">
    <property type="entry name" value="OmpA-like domain"/>
    <property type="match status" value="1"/>
</dbReference>
<accession>A0A0F9TB85</accession>
<dbReference type="GO" id="GO:0005886">
    <property type="term" value="C:plasma membrane"/>
    <property type="evidence" value="ECO:0007669"/>
    <property type="project" value="TreeGrafter"/>
</dbReference>
<dbReference type="PANTHER" id="PTHR30441">
    <property type="entry name" value="DUF748 DOMAIN-CONTAINING PROTEIN"/>
    <property type="match status" value="1"/>
</dbReference>
<dbReference type="GO" id="GO:0090313">
    <property type="term" value="P:regulation of protein targeting to membrane"/>
    <property type="evidence" value="ECO:0007669"/>
    <property type="project" value="TreeGrafter"/>
</dbReference>
<gene>
    <name evidence="2" type="ORF">LCGC14_0349030</name>
</gene>
<protein>
    <recommendedName>
        <fullName evidence="3">DUF748 domain-containing protein</fullName>
    </recommendedName>
</protein>
<organism evidence="2">
    <name type="scientific">marine sediment metagenome</name>
    <dbReference type="NCBI Taxonomy" id="412755"/>
    <lineage>
        <taxon>unclassified sequences</taxon>
        <taxon>metagenomes</taxon>
        <taxon>ecological metagenomes</taxon>
    </lineage>
</organism>
<evidence type="ECO:0008006" key="3">
    <source>
        <dbReference type="Google" id="ProtNLM"/>
    </source>
</evidence>
<dbReference type="InterPro" id="IPR036737">
    <property type="entry name" value="OmpA-like_sf"/>
</dbReference>
<sequence>MPGIALHVINQQLDQYANTPAQLQRVEFNPFSMEATLWDLHIGEVGTPQVAFRRLYVNAELDSLWTGALHLSHAQLERAHGEVLFAKDGTLNLTGLFNLPESQEPEPKNTEQAPFPVRLDRIELIKNSLHFLDQRPSDNVEFAYDDLSLELNNLSTLPDDRAVMTLSASGPYGARLDWQGEATLVPITSSGSLRIQNARLDIVWPYIRDQFALDLNDGSLEASTDYQLDLSERTDFRLNNAQLKLTNLSIDAEDKPLLRIPNLLVSDTSLDLSKQQISIGQLRSDQLELWAAREQNGKIDLLALLEAKATTTDPRDTPPEAEASQQATRQTRAADAANDNKAAPSSAVAEASPKEPVNTQATPWQVLLSSAELKNYLLHLVDHVPEQDVTLEVGPLNVSINQFDSLGKTPFNLKLDTGLNNNGTLSVAGKVQLQPVSADLQISTRDIDLLLARPYFEPLVRIQLRSGLAQSDLKVVLAGLEPLQLKVSGETQISQLHIVDAERKRDLLKWQQLQLSGIDYQNNNLIISKVALQKPYARFIINENLTTNFSGLLVEQPSDNKKPTDSQPIGIRIGGISIADGSANFADFSLRPNFATAIGQLNGAIGTLDNQNSQPATVDVTGKVDRYAPVSIKGRLTPFDPLNSLDIATSFRNVELTTLTPYSGKFAGYRIRKGRLNLELHYQIEKGQLNAKNKVLLEGLQLGEKVDSPDAVDLPIRLAIALLKDSKGNIDIELPLTGNLDDPQFSVMPIVWQTLRNLVVRAVQAPFKFIAGLVGGSEQDLSEVAFPAGTNTLNSDAQSTLTTLATALQERPVLTLEIEGMSSAQADGPQLASERLNHEYQQIQFKSLQAMREQVPASPELLKTDDDDKPPLLEGIYRARLKQQPPTEWSELDRDERAAKMDQALLALWSRSDLLLRGLAQSRAAAIKAYLVDSAGLDPQRIYLIDVGSTEPLNDGSVATALHLGSE</sequence>
<name>A0A0F9TB85_9ZZZZ</name>
<feature type="compositionally biased region" description="Low complexity" evidence="1">
    <location>
        <begin position="320"/>
        <end position="356"/>
    </location>
</feature>
<reference evidence="2" key="1">
    <citation type="journal article" date="2015" name="Nature">
        <title>Complex archaea that bridge the gap between prokaryotes and eukaryotes.</title>
        <authorList>
            <person name="Spang A."/>
            <person name="Saw J.H."/>
            <person name="Jorgensen S.L."/>
            <person name="Zaremba-Niedzwiedzka K."/>
            <person name="Martijn J."/>
            <person name="Lind A.E."/>
            <person name="van Eijk R."/>
            <person name="Schleper C."/>
            <person name="Guy L."/>
            <person name="Ettema T.J."/>
        </authorList>
    </citation>
    <scope>NUCLEOTIDE SEQUENCE</scope>
</reference>
<dbReference type="AlphaFoldDB" id="A0A0F9TB85"/>
<dbReference type="EMBL" id="LAZR01000261">
    <property type="protein sequence ID" value="KKN78510.1"/>
    <property type="molecule type" value="Genomic_DNA"/>
</dbReference>
<feature type="region of interest" description="Disordered" evidence="1">
    <location>
        <begin position="310"/>
        <end position="358"/>
    </location>
</feature>
<dbReference type="Pfam" id="PF05359">
    <property type="entry name" value="DUF748"/>
    <property type="match status" value="2"/>
</dbReference>
<dbReference type="InterPro" id="IPR052894">
    <property type="entry name" value="AsmA-related"/>
</dbReference>
<dbReference type="InterPro" id="IPR008023">
    <property type="entry name" value="DUF748"/>
</dbReference>